<organism evidence="2 3">
    <name type="scientific">Papaver somniferum</name>
    <name type="common">Opium poppy</name>
    <dbReference type="NCBI Taxonomy" id="3469"/>
    <lineage>
        <taxon>Eukaryota</taxon>
        <taxon>Viridiplantae</taxon>
        <taxon>Streptophyta</taxon>
        <taxon>Embryophyta</taxon>
        <taxon>Tracheophyta</taxon>
        <taxon>Spermatophyta</taxon>
        <taxon>Magnoliopsida</taxon>
        <taxon>Ranunculales</taxon>
        <taxon>Papaveraceae</taxon>
        <taxon>Papaveroideae</taxon>
        <taxon>Papaver</taxon>
    </lineage>
</organism>
<keyword evidence="3" id="KW-1185">Reference proteome</keyword>
<gene>
    <name evidence="2" type="ORF">C5167_008835</name>
</gene>
<proteinExistence type="predicted"/>
<reference evidence="2 3" key="1">
    <citation type="journal article" date="2018" name="Science">
        <title>The opium poppy genome and morphinan production.</title>
        <authorList>
            <person name="Guo L."/>
            <person name="Winzer T."/>
            <person name="Yang X."/>
            <person name="Li Y."/>
            <person name="Ning Z."/>
            <person name="He Z."/>
            <person name="Teodor R."/>
            <person name="Lu Y."/>
            <person name="Bowser T.A."/>
            <person name="Graham I.A."/>
            <person name="Ye K."/>
        </authorList>
    </citation>
    <scope>NUCLEOTIDE SEQUENCE [LARGE SCALE GENOMIC DNA]</scope>
    <source>
        <strain evidence="3">cv. HN1</strain>
        <tissue evidence="2">Leaves</tissue>
    </source>
</reference>
<dbReference type="EMBL" id="CM010720">
    <property type="protein sequence ID" value="RZC65146.1"/>
    <property type="molecule type" value="Genomic_DNA"/>
</dbReference>
<keyword evidence="1" id="KW-1133">Transmembrane helix</keyword>
<evidence type="ECO:0000313" key="3">
    <source>
        <dbReference type="Proteomes" id="UP000316621"/>
    </source>
</evidence>
<sequence>MYIGAEGTFKSARFLHIAVLIFGLILFAQPKSCHEWNWRLCECTPNRDHLSNRRGLTLVDGVEAKIQNHTMNGMSGYMNIPPIETI</sequence>
<dbReference type="Proteomes" id="UP000316621">
    <property type="component" value="Chromosome 6"/>
</dbReference>
<keyword evidence="1" id="KW-0472">Membrane</keyword>
<name>A0A4Y7JX45_PAPSO</name>
<keyword evidence="1" id="KW-0812">Transmembrane</keyword>
<feature type="transmembrane region" description="Helical" evidence="1">
    <location>
        <begin position="12"/>
        <end position="29"/>
    </location>
</feature>
<dbReference type="AlphaFoldDB" id="A0A4Y7JX45"/>
<dbReference type="Gramene" id="RZC65146">
    <property type="protein sequence ID" value="RZC65146"/>
    <property type="gene ID" value="C5167_008835"/>
</dbReference>
<protein>
    <submittedName>
        <fullName evidence="2">Uncharacterized protein</fullName>
    </submittedName>
</protein>
<evidence type="ECO:0000313" key="2">
    <source>
        <dbReference type="EMBL" id="RZC65146.1"/>
    </source>
</evidence>
<accession>A0A4Y7JX45</accession>
<evidence type="ECO:0000256" key="1">
    <source>
        <dbReference type="SAM" id="Phobius"/>
    </source>
</evidence>